<reference evidence="5" key="1">
    <citation type="journal article" date="2019" name="Int. J. Syst. Evol. Microbiol.">
        <title>The Global Catalogue of Microorganisms (GCM) 10K type strain sequencing project: providing services to taxonomists for standard genome sequencing and annotation.</title>
        <authorList>
            <consortium name="The Broad Institute Genomics Platform"/>
            <consortium name="The Broad Institute Genome Sequencing Center for Infectious Disease"/>
            <person name="Wu L."/>
            <person name="Ma J."/>
        </authorList>
    </citation>
    <scope>NUCLEOTIDE SEQUENCE [LARGE SCALE GENOMIC DNA]</scope>
    <source>
        <strain evidence="5">CCUG 39970</strain>
    </source>
</reference>
<dbReference type="RefSeq" id="WP_380129928.1">
    <property type="nucleotide sequence ID" value="NZ_JBHSEG010000008.1"/>
</dbReference>
<dbReference type="GO" id="GO:0016829">
    <property type="term" value="F:lyase activity"/>
    <property type="evidence" value="ECO:0007669"/>
    <property type="project" value="UniProtKB-KW"/>
</dbReference>
<evidence type="ECO:0000256" key="1">
    <source>
        <dbReference type="SAM" id="MobiDB-lite"/>
    </source>
</evidence>
<comment type="caution">
    <text evidence="4">The sequence shown here is derived from an EMBL/GenBank/DDBJ whole genome shotgun (WGS) entry which is preliminary data.</text>
</comment>
<sequence>MSVPLRAGVLTVLLSGGVASACDRVPLGLAQQTVLAAQRSSLPPAVLLALVCAESSFRIDAVSEAGAIGLGQLMPGTARELGVNPWDPVQNLSGAARYLAQQLRTFGGQLPLALAAYHAGAGNVQAYGGVPPLPKTQAYVAKVLLLTPRFDASWRAWVAPLAIPAARPLPVAGAAAKAPAAPPASVVAGRGPAPVTSPAVSVSATTRGADTRTSAPDGSTSALASAAGAPTATAAAVPPAPAVLPTGMALTRAAPAPTTGSGSRLAVAETPPPAEATP</sequence>
<dbReference type="EMBL" id="JBHSEG010000008">
    <property type="protein sequence ID" value="MFC4455211.1"/>
    <property type="molecule type" value="Genomic_DNA"/>
</dbReference>
<feature type="compositionally biased region" description="Low complexity" evidence="1">
    <location>
        <begin position="183"/>
        <end position="194"/>
    </location>
</feature>
<dbReference type="Proteomes" id="UP001595939">
    <property type="component" value="Unassembled WGS sequence"/>
</dbReference>
<feature type="region of interest" description="Disordered" evidence="1">
    <location>
        <begin position="248"/>
        <end position="278"/>
    </location>
</feature>
<dbReference type="CDD" id="cd00254">
    <property type="entry name" value="LT-like"/>
    <property type="match status" value="1"/>
</dbReference>
<protein>
    <submittedName>
        <fullName evidence="4">Lytic transglycosylase domain-containing protein</fullName>
        <ecNumber evidence="4">4.2.2.n1</ecNumber>
    </submittedName>
</protein>
<accession>A0ABV8YBQ0</accession>
<feature type="compositionally biased region" description="Polar residues" evidence="1">
    <location>
        <begin position="198"/>
        <end position="219"/>
    </location>
</feature>
<feature type="chain" id="PRO_5046752626" evidence="2">
    <location>
        <begin position="22"/>
        <end position="278"/>
    </location>
</feature>
<keyword evidence="5" id="KW-1185">Reference proteome</keyword>
<dbReference type="EC" id="4.2.2.n1" evidence="4"/>
<dbReference type="SUPFAM" id="SSF53955">
    <property type="entry name" value="Lysozyme-like"/>
    <property type="match status" value="1"/>
</dbReference>
<dbReference type="InterPro" id="IPR023346">
    <property type="entry name" value="Lysozyme-like_dom_sf"/>
</dbReference>
<dbReference type="Pfam" id="PF01464">
    <property type="entry name" value="SLT"/>
    <property type="match status" value="1"/>
</dbReference>
<feature type="region of interest" description="Disordered" evidence="1">
    <location>
        <begin position="183"/>
        <end position="226"/>
    </location>
</feature>
<feature type="signal peptide" evidence="2">
    <location>
        <begin position="1"/>
        <end position="21"/>
    </location>
</feature>
<dbReference type="InterPro" id="IPR008258">
    <property type="entry name" value="Transglycosylase_SLT_dom_1"/>
</dbReference>
<dbReference type="Gene3D" id="1.10.530.10">
    <property type="match status" value="1"/>
</dbReference>
<keyword evidence="2" id="KW-0732">Signal</keyword>
<name>A0ABV8YBQ0_9DEIO</name>
<gene>
    <name evidence="4" type="ORF">ACFO0P_15640</name>
</gene>
<dbReference type="PROSITE" id="PS51257">
    <property type="entry name" value="PROKAR_LIPOPROTEIN"/>
    <property type="match status" value="1"/>
</dbReference>
<feature type="domain" description="Transglycosylase SLT" evidence="3">
    <location>
        <begin position="36"/>
        <end position="127"/>
    </location>
</feature>
<evidence type="ECO:0000259" key="3">
    <source>
        <dbReference type="Pfam" id="PF01464"/>
    </source>
</evidence>
<keyword evidence="4" id="KW-0456">Lyase</keyword>
<proteinExistence type="predicted"/>
<evidence type="ECO:0000256" key="2">
    <source>
        <dbReference type="SAM" id="SignalP"/>
    </source>
</evidence>
<dbReference type="PANTHER" id="PTHR37423:SF2">
    <property type="entry name" value="MEMBRANE-BOUND LYTIC MUREIN TRANSGLYCOSYLASE C"/>
    <property type="match status" value="1"/>
</dbReference>
<dbReference type="PANTHER" id="PTHR37423">
    <property type="entry name" value="SOLUBLE LYTIC MUREIN TRANSGLYCOSYLASE-RELATED"/>
    <property type="match status" value="1"/>
</dbReference>
<organism evidence="4 5">
    <name type="scientific">Deinococcus sonorensis</name>
    <dbReference type="NCBI Taxonomy" id="309891"/>
    <lineage>
        <taxon>Bacteria</taxon>
        <taxon>Thermotogati</taxon>
        <taxon>Deinococcota</taxon>
        <taxon>Deinococci</taxon>
        <taxon>Deinococcales</taxon>
        <taxon>Deinococcaceae</taxon>
        <taxon>Deinococcus</taxon>
    </lineage>
</organism>
<evidence type="ECO:0000313" key="4">
    <source>
        <dbReference type="EMBL" id="MFC4455211.1"/>
    </source>
</evidence>
<evidence type="ECO:0000313" key="5">
    <source>
        <dbReference type="Proteomes" id="UP001595939"/>
    </source>
</evidence>